<dbReference type="InterPro" id="IPR010982">
    <property type="entry name" value="Lambda_DNA-bd_dom_sf"/>
</dbReference>
<organism evidence="5 6">
    <name type="scientific">Effusibacillus consociatus</name>
    <dbReference type="NCBI Taxonomy" id="1117041"/>
    <lineage>
        <taxon>Bacteria</taxon>
        <taxon>Bacillati</taxon>
        <taxon>Bacillota</taxon>
        <taxon>Bacilli</taxon>
        <taxon>Bacillales</taxon>
        <taxon>Alicyclobacillaceae</taxon>
        <taxon>Effusibacillus</taxon>
    </lineage>
</organism>
<evidence type="ECO:0000259" key="4">
    <source>
        <dbReference type="PROSITE" id="PS50932"/>
    </source>
</evidence>
<comment type="caution">
    <text evidence="5">The sequence shown here is derived from an EMBL/GenBank/DDBJ whole genome shotgun (WGS) entry which is preliminary data.</text>
</comment>
<dbReference type="Pfam" id="PF00356">
    <property type="entry name" value="LacI"/>
    <property type="match status" value="1"/>
</dbReference>
<dbReference type="PANTHER" id="PTHR30146:SF109">
    <property type="entry name" value="HTH-TYPE TRANSCRIPTIONAL REGULATOR GALS"/>
    <property type="match status" value="1"/>
</dbReference>
<evidence type="ECO:0000313" key="5">
    <source>
        <dbReference type="EMBL" id="MFC4766306.1"/>
    </source>
</evidence>
<accession>A0ABV9PVN6</accession>
<proteinExistence type="predicted"/>
<gene>
    <name evidence="5" type="ORF">ACFO8Q_02680</name>
</gene>
<dbReference type="Proteomes" id="UP001596002">
    <property type="component" value="Unassembled WGS sequence"/>
</dbReference>
<dbReference type="PROSITE" id="PS50932">
    <property type="entry name" value="HTH_LACI_2"/>
    <property type="match status" value="1"/>
</dbReference>
<dbReference type="Gene3D" id="3.40.50.2300">
    <property type="match status" value="2"/>
</dbReference>
<reference evidence="6" key="1">
    <citation type="journal article" date="2019" name="Int. J. Syst. Evol. Microbiol.">
        <title>The Global Catalogue of Microorganisms (GCM) 10K type strain sequencing project: providing services to taxonomists for standard genome sequencing and annotation.</title>
        <authorList>
            <consortium name="The Broad Institute Genomics Platform"/>
            <consortium name="The Broad Institute Genome Sequencing Center for Infectious Disease"/>
            <person name="Wu L."/>
            <person name="Ma J."/>
        </authorList>
    </citation>
    <scope>NUCLEOTIDE SEQUENCE [LARGE SCALE GENOMIC DNA]</scope>
    <source>
        <strain evidence="6">WYCCWR 12678</strain>
    </source>
</reference>
<dbReference type="InterPro" id="IPR000843">
    <property type="entry name" value="HTH_LacI"/>
</dbReference>
<feature type="domain" description="HTH lacI-type" evidence="4">
    <location>
        <begin position="2"/>
        <end position="56"/>
    </location>
</feature>
<sequence>MAKINDVARLANVSTATVSRVLSNADNVTEETREKVLEAIQRLKYQPNILGRYLRRMETKTVLVVVPDITNSFFSKILLGIESVAVKSGYQVLLVDTQNSVHLEVEYLNLLRQKQVDGMILLTARMNREEIEEIAEQFPVVLACEYLEGSRIPTVSIDNISSARKATEHLIQLGHRRIAHISGPMNIVLSRDRLRGYQQAMTQYELEIDPVLIQEGDFSYEIGYNLAMKFLALENPPTAIFAASDDMAIGAVKAVREQSLNVPKDIAVVGFDDVKIASIFEPSITTIAQPMYEIGTTAMELLVKLINGNQLKRRQYVLEDQLIIRETCGGNAC</sequence>
<dbReference type="SUPFAM" id="SSF53822">
    <property type="entry name" value="Periplasmic binding protein-like I"/>
    <property type="match status" value="1"/>
</dbReference>
<evidence type="ECO:0000256" key="3">
    <source>
        <dbReference type="ARBA" id="ARBA00023163"/>
    </source>
</evidence>
<dbReference type="PANTHER" id="PTHR30146">
    <property type="entry name" value="LACI-RELATED TRANSCRIPTIONAL REPRESSOR"/>
    <property type="match status" value="1"/>
</dbReference>
<dbReference type="RefSeq" id="WP_380024126.1">
    <property type="nucleotide sequence ID" value="NZ_JBHSHC010000014.1"/>
</dbReference>
<dbReference type="InterPro" id="IPR028082">
    <property type="entry name" value="Peripla_BP_I"/>
</dbReference>
<keyword evidence="1" id="KW-0805">Transcription regulation</keyword>
<dbReference type="SMART" id="SM00354">
    <property type="entry name" value="HTH_LACI"/>
    <property type="match status" value="1"/>
</dbReference>
<dbReference type="Pfam" id="PF13377">
    <property type="entry name" value="Peripla_BP_3"/>
    <property type="match status" value="1"/>
</dbReference>
<name>A0ABV9PVN6_9BACL</name>
<evidence type="ECO:0000256" key="2">
    <source>
        <dbReference type="ARBA" id="ARBA00023125"/>
    </source>
</evidence>
<dbReference type="Gene3D" id="1.10.260.40">
    <property type="entry name" value="lambda repressor-like DNA-binding domains"/>
    <property type="match status" value="1"/>
</dbReference>
<protein>
    <submittedName>
        <fullName evidence="5">LacI family DNA-binding transcriptional regulator</fullName>
    </submittedName>
</protein>
<evidence type="ECO:0000256" key="1">
    <source>
        <dbReference type="ARBA" id="ARBA00023015"/>
    </source>
</evidence>
<dbReference type="EMBL" id="JBHSHC010000014">
    <property type="protein sequence ID" value="MFC4766306.1"/>
    <property type="molecule type" value="Genomic_DNA"/>
</dbReference>
<dbReference type="CDD" id="cd06284">
    <property type="entry name" value="PBP1_LacI-like"/>
    <property type="match status" value="1"/>
</dbReference>
<keyword evidence="3" id="KW-0804">Transcription</keyword>
<dbReference type="CDD" id="cd01392">
    <property type="entry name" value="HTH_LacI"/>
    <property type="match status" value="1"/>
</dbReference>
<evidence type="ECO:0000313" key="6">
    <source>
        <dbReference type="Proteomes" id="UP001596002"/>
    </source>
</evidence>
<keyword evidence="6" id="KW-1185">Reference proteome</keyword>
<keyword evidence="2 5" id="KW-0238">DNA-binding</keyword>
<dbReference type="InterPro" id="IPR046335">
    <property type="entry name" value="LacI/GalR-like_sensor"/>
</dbReference>
<dbReference type="GO" id="GO:0003677">
    <property type="term" value="F:DNA binding"/>
    <property type="evidence" value="ECO:0007669"/>
    <property type="project" value="UniProtKB-KW"/>
</dbReference>
<dbReference type="SUPFAM" id="SSF47413">
    <property type="entry name" value="lambda repressor-like DNA-binding domains"/>
    <property type="match status" value="1"/>
</dbReference>
<dbReference type="PROSITE" id="PS00356">
    <property type="entry name" value="HTH_LACI_1"/>
    <property type="match status" value="1"/>
</dbReference>